<gene>
    <name evidence="1" type="ORF">rsdtw13_02880</name>
</gene>
<keyword evidence="2" id="KW-1185">Reference proteome</keyword>
<comment type="caution">
    <text evidence="1">The sequence shown here is derived from an EMBL/GenBank/DDBJ whole genome shotgun (WGS) entry which is preliminary data.</text>
</comment>
<evidence type="ECO:0000313" key="2">
    <source>
        <dbReference type="Proteomes" id="UP001058074"/>
    </source>
</evidence>
<sequence>MFAKLSYKKQKTLIICLFLLIPLVLLLTFTYYPALTMFGYSFEKWNGFSPNKEFVGLANYKELFSNPSHFAVLKNSLYYFVGGLIQLGIAFYFAIVLNSKIRGKSIFKALFFFPYLINSVAISLIFVFFFQPGGTLDSVLNALGLGHLVQLWLGNEHIVNYSLAFTSMWRYLGYNFVILLGAIQSVPSDVLEAADIDGAGEWDKAKYIILPTIKRIVQLSLILNISGAISVFEIPYIMTGGANGSSTFVIDTINTAFKYMDMGLSSAMAIIVLIIVAVVTIISQKVSKGGAE</sequence>
<organism evidence="1 2">
    <name type="scientific">Inconstantimicrobium mannanitabidum</name>
    <dbReference type="NCBI Taxonomy" id="1604901"/>
    <lineage>
        <taxon>Bacteria</taxon>
        <taxon>Bacillati</taxon>
        <taxon>Bacillota</taxon>
        <taxon>Clostridia</taxon>
        <taxon>Eubacteriales</taxon>
        <taxon>Clostridiaceae</taxon>
        <taxon>Inconstantimicrobium</taxon>
    </lineage>
</organism>
<accession>A0ACB5R7H6</accession>
<protein>
    <submittedName>
        <fullName evidence="1">ABC transporter permease</fullName>
    </submittedName>
</protein>
<name>A0ACB5R7H6_9CLOT</name>
<dbReference type="Proteomes" id="UP001058074">
    <property type="component" value="Unassembled WGS sequence"/>
</dbReference>
<proteinExistence type="predicted"/>
<reference evidence="1" key="1">
    <citation type="journal article" date="2025" name="Int. J. Syst. Evol. Microbiol.">
        <title>Inconstantimicrobium mannanitabidum sp. nov., a novel member of the family Clostridiaceae isolated from anoxic soil under the treatment of reductive soil disinfestation.</title>
        <authorList>
            <person name="Ueki A."/>
            <person name="Tonouchi A."/>
            <person name="Honma S."/>
            <person name="Kaku N."/>
            <person name="Ueki K."/>
        </authorList>
    </citation>
    <scope>NUCLEOTIDE SEQUENCE</scope>
    <source>
        <strain evidence="1">TW13</strain>
    </source>
</reference>
<evidence type="ECO:0000313" key="1">
    <source>
        <dbReference type="EMBL" id="GKX65030.1"/>
    </source>
</evidence>
<dbReference type="EMBL" id="BROD01000001">
    <property type="protein sequence ID" value="GKX65030.1"/>
    <property type="molecule type" value="Genomic_DNA"/>
</dbReference>